<dbReference type="InterPro" id="IPR012854">
    <property type="entry name" value="Cu_amine_oxidase-like_N"/>
</dbReference>
<reference evidence="3" key="1">
    <citation type="journal article" date="2019" name="Int. J. Syst. Evol. Microbiol.">
        <title>The Global Catalogue of Microorganisms (GCM) 10K type strain sequencing project: providing services to taxonomists for standard genome sequencing and annotation.</title>
        <authorList>
            <consortium name="The Broad Institute Genomics Platform"/>
            <consortium name="The Broad Institute Genome Sequencing Center for Infectious Disease"/>
            <person name="Wu L."/>
            <person name="Ma J."/>
        </authorList>
    </citation>
    <scope>NUCLEOTIDE SEQUENCE [LARGE SCALE GENOMIC DNA]</scope>
    <source>
        <strain evidence="3">CCUG 54950</strain>
    </source>
</reference>
<dbReference type="Gene3D" id="3.30.457.10">
    <property type="entry name" value="Copper amine oxidase-like, N-terminal domain"/>
    <property type="match status" value="1"/>
</dbReference>
<sequence>MKRKLWIALPLVLLLVVLSGCQAVGNLDVKNALIRNLEVQSLESNQTLSLSLTPSESASAEDRMIATMLNSSKLVIDSAKMQSANELSLVGAVEYSGQRLPFHVYMNQGGITIDLEGAKKPIYISYEAYGEAVGLDSGFNLQVLQGQQKEFAKAVASFLFTHLPNAANISADTVSTAVYGGETMDMTRLHIELDGQELLQLVKPFLTSIAADEQGMKELLGAFYDYYAPLFTGSSQEELDSFFGSRDNFVNEGYKSISEALTDLLKDYDQNFEEFKADQSVQTIFGPNTRVVTDVYFDKDMYARKQMMDVTIALPAESSYSAFNLHSESESWNVNGNVVADPVDGSGGLLNVNDSTTAGTVLRNFESNSPVYQLMKMSGATKKTVYVGEYSDYETITRNKMTYISVKDLASALDAKMEWNAASKQIRLTDDISGAVVELNVNSKKATVDGKARMLPANVIQVKGTTYVPLRAGASLLGSTVNASYGEITIERK</sequence>
<gene>
    <name evidence="2" type="ORF">ACFSC9_09270</name>
</gene>
<evidence type="ECO:0000313" key="3">
    <source>
        <dbReference type="Proteomes" id="UP001597233"/>
    </source>
</evidence>
<dbReference type="PROSITE" id="PS51257">
    <property type="entry name" value="PROKAR_LIPOPROTEIN"/>
    <property type="match status" value="1"/>
</dbReference>
<dbReference type="EMBL" id="JBHUEH010000014">
    <property type="protein sequence ID" value="MFD1885713.1"/>
    <property type="molecule type" value="Genomic_DNA"/>
</dbReference>
<dbReference type="InterPro" id="IPR036582">
    <property type="entry name" value="Mao_N_sf"/>
</dbReference>
<accession>A0ABW4RJ51</accession>
<name>A0ABW4RJ51_9BACL</name>
<evidence type="ECO:0000313" key="2">
    <source>
        <dbReference type="EMBL" id="MFD1885713.1"/>
    </source>
</evidence>
<feature type="domain" description="Copper amine oxidase-like N-terminal" evidence="1">
    <location>
        <begin position="392"/>
        <end position="488"/>
    </location>
</feature>
<evidence type="ECO:0000259" key="1">
    <source>
        <dbReference type="Pfam" id="PF07833"/>
    </source>
</evidence>
<dbReference type="Proteomes" id="UP001597233">
    <property type="component" value="Unassembled WGS sequence"/>
</dbReference>
<keyword evidence="3" id="KW-1185">Reference proteome</keyword>
<organism evidence="2 3">
    <name type="scientific">Paenibacillus wenxiniae</name>
    <dbReference type="NCBI Taxonomy" id="1636843"/>
    <lineage>
        <taxon>Bacteria</taxon>
        <taxon>Bacillati</taxon>
        <taxon>Bacillota</taxon>
        <taxon>Bacilli</taxon>
        <taxon>Bacillales</taxon>
        <taxon>Paenibacillaceae</taxon>
        <taxon>Paenibacillus</taxon>
    </lineage>
</organism>
<dbReference type="Pfam" id="PF07833">
    <property type="entry name" value="Cu_amine_oxidN1"/>
    <property type="match status" value="1"/>
</dbReference>
<protein>
    <submittedName>
        <fullName evidence="2">Copper amine oxidase N-terminal domain-containing protein</fullName>
    </submittedName>
</protein>
<proteinExistence type="predicted"/>
<dbReference type="SUPFAM" id="SSF55383">
    <property type="entry name" value="Copper amine oxidase, domain N"/>
    <property type="match status" value="1"/>
</dbReference>
<dbReference type="RefSeq" id="WP_347324669.1">
    <property type="nucleotide sequence ID" value="NZ_JBCGUH010000004.1"/>
</dbReference>
<comment type="caution">
    <text evidence="2">The sequence shown here is derived from an EMBL/GenBank/DDBJ whole genome shotgun (WGS) entry which is preliminary data.</text>
</comment>